<feature type="transmembrane region" description="Helical" evidence="1">
    <location>
        <begin position="163"/>
        <end position="181"/>
    </location>
</feature>
<proteinExistence type="predicted"/>
<sequence>MVAILKLFPTSAEQQKKTAKPELRGHAIAKLKTLHAEAEETARLANILGRSMYAGMTLPILCVLTIGLSVEVSAAPQLLWCGFVCAVSIAILAAYRHAMRQPFERESLKTFAKDLSAILLFAGFAWGSGAFLALPVGTPAVAALTFTAVPALAIAYLLRDRAALMLFLAPTTLLSAAACLLKPYAGGIWLSLSTLVLGATIAGAAALYERLTGTQSKPAMLSLP</sequence>
<feature type="transmembrane region" description="Helical" evidence="1">
    <location>
        <begin position="115"/>
        <end position="134"/>
    </location>
</feature>
<reference evidence="2 3" key="1">
    <citation type="submission" date="2020-03" db="EMBL/GenBank/DDBJ databases">
        <title>Genomic Encyclopedia of Type Strains, Phase IV (KMG-IV): sequencing the most valuable type-strain genomes for metagenomic binning, comparative biology and taxonomic classification.</title>
        <authorList>
            <person name="Goeker M."/>
        </authorList>
    </citation>
    <scope>NUCLEOTIDE SEQUENCE [LARGE SCALE GENOMIC DNA]</scope>
    <source>
        <strain evidence="2 3">DSM 19867</strain>
    </source>
</reference>
<feature type="transmembrane region" description="Helical" evidence="1">
    <location>
        <begin position="140"/>
        <end position="158"/>
    </location>
</feature>
<dbReference type="EMBL" id="JAASRM010000001">
    <property type="protein sequence ID" value="NIK88658.1"/>
    <property type="molecule type" value="Genomic_DNA"/>
</dbReference>
<accession>A0A846MYF9</accession>
<feature type="transmembrane region" description="Helical" evidence="1">
    <location>
        <begin position="52"/>
        <end position="70"/>
    </location>
</feature>
<gene>
    <name evidence="2" type="ORF">FHS83_001976</name>
</gene>
<dbReference type="RefSeq" id="WP_167082813.1">
    <property type="nucleotide sequence ID" value="NZ_BAAADC010000001.1"/>
</dbReference>
<keyword evidence="3" id="KW-1185">Reference proteome</keyword>
<evidence type="ECO:0000256" key="1">
    <source>
        <dbReference type="SAM" id="Phobius"/>
    </source>
</evidence>
<comment type="caution">
    <text evidence="2">The sequence shown here is derived from an EMBL/GenBank/DDBJ whole genome shotgun (WGS) entry which is preliminary data.</text>
</comment>
<keyword evidence="1" id="KW-0812">Transmembrane</keyword>
<keyword evidence="1" id="KW-0472">Membrane</keyword>
<feature type="transmembrane region" description="Helical" evidence="1">
    <location>
        <begin position="187"/>
        <end position="208"/>
    </location>
</feature>
<protein>
    <submittedName>
        <fullName evidence="2">Uncharacterized protein</fullName>
    </submittedName>
</protein>
<name>A0A846MYF9_9PROT</name>
<organism evidence="2 3">
    <name type="scientific">Rhizomicrobium palustre</name>
    <dbReference type="NCBI Taxonomy" id="189966"/>
    <lineage>
        <taxon>Bacteria</taxon>
        <taxon>Pseudomonadati</taxon>
        <taxon>Pseudomonadota</taxon>
        <taxon>Alphaproteobacteria</taxon>
        <taxon>Micropepsales</taxon>
        <taxon>Micropepsaceae</taxon>
        <taxon>Rhizomicrobium</taxon>
    </lineage>
</organism>
<evidence type="ECO:0000313" key="2">
    <source>
        <dbReference type="EMBL" id="NIK88658.1"/>
    </source>
</evidence>
<evidence type="ECO:0000313" key="3">
    <source>
        <dbReference type="Proteomes" id="UP000570514"/>
    </source>
</evidence>
<keyword evidence="1" id="KW-1133">Transmembrane helix</keyword>
<feature type="transmembrane region" description="Helical" evidence="1">
    <location>
        <begin position="76"/>
        <end position="95"/>
    </location>
</feature>
<dbReference type="Proteomes" id="UP000570514">
    <property type="component" value="Unassembled WGS sequence"/>
</dbReference>
<dbReference type="AlphaFoldDB" id="A0A846MYF9"/>